<proteinExistence type="predicted"/>
<dbReference type="InterPro" id="IPR001932">
    <property type="entry name" value="PPM-type_phosphatase-like_dom"/>
</dbReference>
<dbReference type="PANTHER" id="PTHR13832:SF792">
    <property type="entry name" value="GM14286P"/>
    <property type="match status" value="1"/>
</dbReference>
<dbReference type="CDD" id="cd00143">
    <property type="entry name" value="PP2Cc"/>
    <property type="match status" value="1"/>
</dbReference>
<evidence type="ECO:0000313" key="3">
    <source>
        <dbReference type="Proteomes" id="UP001149074"/>
    </source>
</evidence>
<dbReference type="AlphaFoldDB" id="A0A9W9G5N9"/>
<dbReference type="GO" id="GO:0005739">
    <property type="term" value="C:mitochondrion"/>
    <property type="evidence" value="ECO:0007669"/>
    <property type="project" value="TreeGrafter"/>
</dbReference>
<accession>A0A9W9G5N9</accession>
<evidence type="ECO:0000259" key="1">
    <source>
        <dbReference type="PROSITE" id="PS51746"/>
    </source>
</evidence>
<dbReference type="InterPro" id="IPR015655">
    <property type="entry name" value="PP2C"/>
</dbReference>
<dbReference type="GeneID" id="81352010"/>
<name>A0A9W9G5N9_9EURO</name>
<organism evidence="2 3">
    <name type="scientific">Penicillium argentinense</name>
    <dbReference type="NCBI Taxonomy" id="1131581"/>
    <lineage>
        <taxon>Eukaryota</taxon>
        <taxon>Fungi</taxon>
        <taxon>Dikarya</taxon>
        <taxon>Ascomycota</taxon>
        <taxon>Pezizomycotina</taxon>
        <taxon>Eurotiomycetes</taxon>
        <taxon>Eurotiomycetidae</taxon>
        <taxon>Eurotiales</taxon>
        <taxon>Aspergillaceae</taxon>
        <taxon>Penicillium</taxon>
    </lineage>
</organism>
<dbReference type="SUPFAM" id="SSF81606">
    <property type="entry name" value="PP2C-like"/>
    <property type="match status" value="1"/>
</dbReference>
<feature type="domain" description="PPM-type phosphatase" evidence="1">
    <location>
        <begin position="109"/>
        <end position="466"/>
    </location>
</feature>
<dbReference type="InterPro" id="IPR036457">
    <property type="entry name" value="PPM-type-like_dom_sf"/>
</dbReference>
<dbReference type="Pfam" id="PF00481">
    <property type="entry name" value="PP2C"/>
    <property type="match status" value="1"/>
</dbReference>
<dbReference type="PANTHER" id="PTHR13832">
    <property type="entry name" value="PROTEIN PHOSPHATASE 2C"/>
    <property type="match status" value="1"/>
</dbReference>
<comment type="caution">
    <text evidence="2">The sequence shown here is derived from an EMBL/GenBank/DDBJ whole genome shotgun (WGS) entry which is preliminary data.</text>
</comment>
<dbReference type="PROSITE" id="PS51746">
    <property type="entry name" value="PPM_2"/>
    <property type="match status" value="1"/>
</dbReference>
<dbReference type="EMBL" id="JAPQKI010000001">
    <property type="protein sequence ID" value="KAJ5112482.1"/>
    <property type="molecule type" value="Genomic_DNA"/>
</dbReference>
<protein>
    <submittedName>
        <fullName evidence="2">Protein serine/threonine phosphatase 2C</fullName>
    </submittedName>
</protein>
<dbReference type="OrthoDB" id="420076at2759"/>
<dbReference type="Gene3D" id="3.60.40.10">
    <property type="entry name" value="PPM-type phosphatase domain"/>
    <property type="match status" value="1"/>
</dbReference>
<dbReference type="RefSeq" id="XP_056480255.1">
    <property type="nucleotide sequence ID" value="XM_056613031.1"/>
</dbReference>
<reference evidence="2" key="2">
    <citation type="journal article" date="2023" name="IMA Fungus">
        <title>Comparative genomic study of the Penicillium genus elucidates a diverse pangenome and 15 lateral gene transfer events.</title>
        <authorList>
            <person name="Petersen C."/>
            <person name="Sorensen T."/>
            <person name="Nielsen M.R."/>
            <person name="Sondergaard T.E."/>
            <person name="Sorensen J.L."/>
            <person name="Fitzpatrick D.A."/>
            <person name="Frisvad J.C."/>
            <person name="Nielsen K.L."/>
        </authorList>
    </citation>
    <scope>NUCLEOTIDE SEQUENCE</scope>
    <source>
        <strain evidence="2">IBT 30761</strain>
    </source>
</reference>
<reference evidence="2" key="1">
    <citation type="submission" date="2022-11" db="EMBL/GenBank/DDBJ databases">
        <authorList>
            <person name="Petersen C."/>
        </authorList>
    </citation>
    <scope>NUCLEOTIDE SEQUENCE</scope>
    <source>
        <strain evidence="2">IBT 30761</strain>
    </source>
</reference>
<dbReference type="SMART" id="SM00332">
    <property type="entry name" value="PP2Cc"/>
    <property type="match status" value="1"/>
</dbReference>
<dbReference type="GO" id="GO:0004741">
    <property type="term" value="F:[pyruvate dehydrogenase (acetyl-transferring)]-phosphatase activity"/>
    <property type="evidence" value="ECO:0007669"/>
    <property type="project" value="TreeGrafter"/>
</dbReference>
<dbReference type="Proteomes" id="UP001149074">
    <property type="component" value="Unassembled WGS sequence"/>
</dbReference>
<gene>
    <name evidence="2" type="ORF">N7532_000527</name>
</gene>
<keyword evidence="3" id="KW-1185">Reference proteome</keyword>
<evidence type="ECO:0000313" key="2">
    <source>
        <dbReference type="EMBL" id="KAJ5112482.1"/>
    </source>
</evidence>
<sequence>MLFSRVTRARLGRRIPIPHASRQYSTKGPSSNLRRNVALFGFIGSPGLWWLTTTRDDVPRLECPPTEHLNFTPGPSPSQVTKIISDGAYSFKVKDVAGVNRYDGAQLASNSPCEDRFVHGKLPSPRNDGNEWMTWAVFDGHAGSQTADLLEKQLISFVAHSLKQVESLPGNDPTAQESIQKAITEGFLNLDKEIIDAAIDLPQSKIPFQEKAKMLAPAYAGSCALLSIYDSITSILHVACTGDSRAVLGQQRPDGKWEAIPLSIDQTGYNQDEVSRLQQDHPGEGNMIKDGRVLGLAVSRAFGDSRWKWPLEFQKNMKTDFNGPSPLVPRYDVRTPPYLTAEPVITSTKIDPSRPSFLIMASDGLWDMLSNEQAVNLVGKWLESSDKRGVELEPTYEPFDFGQFWKGINWKFVEERTTVQDDNAAVHLVRNSLGGNHHELIAGRLSFSAPFSRHIRDDITVQVAFLNVPGL</sequence>